<dbReference type="Proteomes" id="UP000707206">
    <property type="component" value="Unassembled WGS sequence"/>
</dbReference>
<dbReference type="RefSeq" id="WP_152574077.1">
    <property type="nucleotide sequence ID" value="NZ_VIKU02000002.1"/>
</dbReference>
<keyword evidence="3" id="KW-1185">Reference proteome</keyword>
<evidence type="ECO:0000313" key="2">
    <source>
        <dbReference type="EMBL" id="NHF59578.1"/>
    </source>
</evidence>
<name>A0A967AV36_9FLAO</name>
<accession>A0A967AV36</accession>
<feature type="region of interest" description="Disordered" evidence="1">
    <location>
        <begin position="262"/>
        <end position="286"/>
    </location>
</feature>
<protein>
    <submittedName>
        <fullName evidence="2">Uncharacterized protein</fullName>
    </submittedName>
</protein>
<organism evidence="2 3">
    <name type="scientific">Pelagihabitans pacificus</name>
    <dbReference type="NCBI Taxonomy" id="2696054"/>
    <lineage>
        <taxon>Bacteria</taxon>
        <taxon>Pseudomonadati</taxon>
        <taxon>Bacteroidota</taxon>
        <taxon>Flavobacteriia</taxon>
        <taxon>Flavobacteriales</taxon>
        <taxon>Flavobacteriaceae</taxon>
        <taxon>Pelagihabitans</taxon>
    </lineage>
</organism>
<gene>
    <name evidence="2" type="ORF">FK220_009520</name>
</gene>
<evidence type="ECO:0000313" key="3">
    <source>
        <dbReference type="Proteomes" id="UP000707206"/>
    </source>
</evidence>
<reference evidence="2" key="2">
    <citation type="submission" date="2020-03" db="EMBL/GenBank/DDBJ databases">
        <title>Flavobacteriaceae bacterium strain TP-CH-4, a member of the family Flavobacteriaceae isolated from a deep-sea seamount.</title>
        <authorList>
            <person name="Zhang D.-C."/>
        </authorList>
    </citation>
    <scope>NUCLEOTIDE SEQUENCE</scope>
    <source>
        <strain evidence="2">TP-CH-4</strain>
    </source>
</reference>
<dbReference type="AlphaFoldDB" id="A0A967AV36"/>
<feature type="compositionally biased region" description="Basic and acidic residues" evidence="1">
    <location>
        <begin position="275"/>
        <end position="286"/>
    </location>
</feature>
<sequence>MKKNNMYLIGLLCATGLCILGCEDDDGSVASSEVVAAEAVSDQQYIEIQNATEAITGVSGDAFLTDTGADKRASTYKITDCVERSSEEVNGRVTITLDYGEGCELGNGDTVSGVIAITYDQNDSANGAVILTTLENYRYNDISVTGNASSIYMANEENGGFIFSSETDLSFEWPDGLTAISYSLSETETVFAISDEAFDLYTLVSGNGNTEFSNGDSYGYEITVPLRSEIGCAYIVSGVMVSSENNSTLTRDYGDGSCDDIATETDDDGNTVTVDLDRDTMDNDNS</sequence>
<proteinExistence type="predicted"/>
<dbReference type="EMBL" id="VIKU02000002">
    <property type="protein sequence ID" value="NHF59578.1"/>
    <property type="molecule type" value="Genomic_DNA"/>
</dbReference>
<evidence type="ECO:0000256" key="1">
    <source>
        <dbReference type="SAM" id="MobiDB-lite"/>
    </source>
</evidence>
<comment type="caution">
    <text evidence="2">The sequence shown here is derived from an EMBL/GenBank/DDBJ whole genome shotgun (WGS) entry which is preliminary data.</text>
</comment>
<reference evidence="2" key="1">
    <citation type="submission" date="2019-07" db="EMBL/GenBank/DDBJ databases">
        <authorList>
            <person name="De-Chao Zhang Q."/>
        </authorList>
    </citation>
    <scope>NUCLEOTIDE SEQUENCE</scope>
    <source>
        <strain evidence="2">TP-CH-4</strain>
    </source>
</reference>